<accession>X8JAB1</accession>
<protein>
    <submittedName>
        <fullName evidence="4">WD40-repeat protein (Notchless protein), related protein</fullName>
    </submittedName>
</protein>
<keyword evidence="2" id="KW-0677">Repeat</keyword>
<dbReference type="PROSITE" id="PS50294">
    <property type="entry name" value="WD_REPEATS_REGION"/>
    <property type="match status" value="2"/>
</dbReference>
<sequence>MATTSHAVAFSPDGSCIASSSEDKTVRLWNAKTGQLIGQPFTEHSNQVTSIAFSPDGNYLISGSFDQTIQVQNIAVFYSADEPETKPPDTFRWPSNPYDLSSHPEHPGWVTHDRKSHVLWLPAHYEQREKFLDHSPRAYSPFRLNYSKFVHGTAWTEVARDSTSDGS</sequence>
<dbReference type="AlphaFoldDB" id="X8JAB1"/>
<dbReference type="PANTHER" id="PTHR22847">
    <property type="entry name" value="WD40 REPEAT PROTEIN"/>
    <property type="match status" value="1"/>
</dbReference>
<dbReference type="Proteomes" id="UP000030108">
    <property type="component" value="Unassembled WGS sequence"/>
</dbReference>
<dbReference type="SUPFAM" id="SSF50978">
    <property type="entry name" value="WD40 repeat-like"/>
    <property type="match status" value="1"/>
</dbReference>
<dbReference type="InterPro" id="IPR036322">
    <property type="entry name" value="WD40_repeat_dom_sf"/>
</dbReference>
<dbReference type="InterPro" id="IPR001680">
    <property type="entry name" value="WD40_rpt"/>
</dbReference>
<dbReference type="InterPro" id="IPR019775">
    <property type="entry name" value="WD40_repeat_CS"/>
</dbReference>
<evidence type="ECO:0000256" key="1">
    <source>
        <dbReference type="ARBA" id="ARBA00022574"/>
    </source>
</evidence>
<organism evidence="4 5">
    <name type="scientific">Rhizoctonia solani AG-3 Rhs1AP</name>
    <dbReference type="NCBI Taxonomy" id="1086054"/>
    <lineage>
        <taxon>Eukaryota</taxon>
        <taxon>Fungi</taxon>
        <taxon>Dikarya</taxon>
        <taxon>Basidiomycota</taxon>
        <taxon>Agaricomycotina</taxon>
        <taxon>Agaricomycetes</taxon>
        <taxon>Cantharellales</taxon>
        <taxon>Ceratobasidiaceae</taxon>
        <taxon>Rhizoctonia</taxon>
    </lineage>
</organism>
<dbReference type="Gene3D" id="2.130.10.10">
    <property type="entry name" value="YVTN repeat-like/Quinoprotein amine dehydrogenase"/>
    <property type="match status" value="1"/>
</dbReference>
<evidence type="ECO:0000256" key="3">
    <source>
        <dbReference type="PROSITE-ProRule" id="PRU00221"/>
    </source>
</evidence>
<evidence type="ECO:0000313" key="4">
    <source>
        <dbReference type="EMBL" id="EUC60584.1"/>
    </source>
</evidence>
<proteinExistence type="predicted"/>
<dbReference type="OrthoDB" id="3267146at2759"/>
<dbReference type="GO" id="GO:1990234">
    <property type="term" value="C:transferase complex"/>
    <property type="evidence" value="ECO:0007669"/>
    <property type="project" value="UniProtKB-ARBA"/>
</dbReference>
<dbReference type="PROSITE" id="PS50082">
    <property type="entry name" value="WD_REPEATS_2"/>
    <property type="match status" value="2"/>
</dbReference>
<dbReference type="Pfam" id="PF00400">
    <property type="entry name" value="WD40"/>
    <property type="match status" value="2"/>
</dbReference>
<feature type="repeat" description="WD" evidence="3">
    <location>
        <begin position="1"/>
        <end position="39"/>
    </location>
</feature>
<keyword evidence="1 3" id="KW-0853">WD repeat</keyword>
<evidence type="ECO:0000313" key="5">
    <source>
        <dbReference type="Proteomes" id="UP000030108"/>
    </source>
</evidence>
<feature type="repeat" description="WD" evidence="3">
    <location>
        <begin position="41"/>
        <end position="74"/>
    </location>
</feature>
<dbReference type="SMART" id="SM00320">
    <property type="entry name" value="WD40"/>
    <property type="match status" value="2"/>
</dbReference>
<dbReference type="PROSITE" id="PS00678">
    <property type="entry name" value="WD_REPEATS_1"/>
    <property type="match status" value="1"/>
</dbReference>
<dbReference type="EMBL" id="JATN01000319">
    <property type="protein sequence ID" value="EUC60584.1"/>
    <property type="molecule type" value="Genomic_DNA"/>
</dbReference>
<gene>
    <name evidence="4" type="ORF">RSOL_352850</name>
</gene>
<reference evidence="5" key="1">
    <citation type="journal article" date="2014" name="Genome Announc.">
        <title>Draft genome sequence of the plant-pathogenic soil fungus Rhizoctonia solani anastomosis group 3 strain Rhs1AP.</title>
        <authorList>
            <person name="Cubeta M.A."/>
            <person name="Thomas E."/>
            <person name="Dean R.A."/>
            <person name="Jabaji S."/>
            <person name="Neate S.M."/>
            <person name="Tavantzis S."/>
            <person name="Toda T."/>
            <person name="Vilgalys R."/>
            <person name="Bharathan N."/>
            <person name="Fedorova-Abrams N."/>
            <person name="Pakala S.B."/>
            <person name="Pakala S.M."/>
            <person name="Zafar N."/>
            <person name="Joardar V."/>
            <person name="Losada L."/>
            <person name="Nierman W.C."/>
        </authorList>
    </citation>
    <scope>NUCLEOTIDE SEQUENCE [LARGE SCALE GENOMIC DNA]</scope>
    <source>
        <strain evidence="5">AG-3</strain>
    </source>
</reference>
<evidence type="ECO:0000256" key="2">
    <source>
        <dbReference type="ARBA" id="ARBA00022737"/>
    </source>
</evidence>
<dbReference type="PANTHER" id="PTHR22847:SF637">
    <property type="entry name" value="WD REPEAT DOMAIN 5B"/>
    <property type="match status" value="1"/>
</dbReference>
<comment type="caution">
    <text evidence="4">The sequence shown here is derived from an EMBL/GenBank/DDBJ whole genome shotgun (WGS) entry which is preliminary data.</text>
</comment>
<dbReference type="InterPro" id="IPR015943">
    <property type="entry name" value="WD40/YVTN_repeat-like_dom_sf"/>
</dbReference>
<feature type="non-terminal residue" evidence="4">
    <location>
        <position position="167"/>
    </location>
</feature>
<name>X8JAB1_9AGAM</name>